<dbReference type="InterPro" id="IPR002052">
    <property type="entry name" value="DNA_methylase_N6_adenine_CS"/>
</dbReference>
<dbReference type="Gene3D" id="3.40.50.150">
    <property type="entry name" value="Vaccinia Virus protein VP39"/>
    <property type="match status" value="1"/>
</dbReference>
<dbReference type="KEGG" id="tra:Trad_0388"/>
<proteinExistence type="predicted"/>
<evidence type="ECO:0000259" key="1">
    <source>
        <dbReference type="Pfam" id="PF01170"/>
    </source>
</evidence>
<keyword evidence="2" id="KW-0808">Transferase</keyword>
<dbReference type="SUPFAM" id="SSF53335">
    <property type="entry name" value="S-adenosyl-L-methionine-dependent methyltransferases"/>
    <property type="match status" value="1"/>
</dbReference>
<dbReference type="GO" id="GO:0016423">
    <property type="term" value="F:tRNA (guanine) methyltransferase activity"/>
    <property type="evidence" value="ECO:0007669"/>
    <property type="project" value="TreeGrafter"/>
</dbReference>
<dbReference type="Proteomes" id="UP000000379">
    <property type="component" value="Chromosome"/>
</dbReference>
<dbReference type="AlphaFoldDB" id="D7CRN7"/>
<protein>
    <submittedName>
        <fullName evidence="2">RNA methylase</fullName>
    </submittedName>
</protein>
<dbReference type="Pfam" id="PF01170">
    <property type="entry name" value="UPF0020"/>
    <property type="match status" value="1"/>
</dbReference>
<accession>D7CRN7</accession>
<dbReference type="eggNOG" id="COG0116">
    <property type="taxonomic scope" value="Bacteria"/>
</dbReference>
<evidence type="ECO:0000313" key="2">
    <source>
        <dbReference type="EMBL" id="ADI13527.1"/>
    </source>
</evidence>
<reference evidence="2 3" key="2">
    <citation type="journal article" date="2011" name="Stand. Genomic Sci.">
        <title>Complete genome sequence of Truepera radiovictrix type strain (RQ-24).</title>
        <authorList>
            <person name="Ivanova N."/>
            <person name="Rohde C."/>
            <person name="Munk C."/>
            <person name="Nolan M."/>
            <person name="Lucas S."/>
            <person name="Del Rio T.G."/>
            <person name="Tice H."/>
            <person name="Deshpande S."/>
            <person name="Cheng J.F."/>
            <person name="Tapia R."/>
            <person name="Han C."/>
            <person name="Goodwin L."/>
            <person name="Pitluck S."/>
            <person name="Liolios K."/>
            <person name="Mavromatis K."/>
            <person name="Mikhailova N."/>
            <person name="Pati A."/>
            <person name="Chen A."/>
            <person name="Palaniappan K."/>
            <person name="Land M."/>
            <person name="Hauser L."/>
            <person name="Chang Y.J."/>
            <person name="Jeffries C.D."/>
            <person name="Brambilla E."/>
            <person name="Rohde M."/>
            <person name="Goker M."/>
            <person name="Tindall B.J."/>
            <person name="Woyke T."/>
            <person name="Bristow J."/>
            <person name="Eisen J.A."/>
            <person name="Markowitz V."/>
            <person name="Hugenholtz P."/>
            <person name="Kyrpides N.C."/>
            <person name="Klenk H.P."/>
            <person name="Lapidus A."/>
        </authorList>
    </citation>
    <scope>NUCLEOTIDE SEQUENCE [LARGE SCALE GENOMIC DNA]</scope>
    <source>
        <strain evidence="3">DSM 17093 / CIP 108686 / LMG 22925 / RQ-24</strain>
    </source>
</reference>
<dbReference type="EMBL" id="CP002049">
    <property type="protein sequence ID" value="ADI13527.1"/>
    <property type="molecule type" value="Genomic_DNA"/>
</dbReference>
<dbReference type="STRING" id="649638.Trad_0388"/>
<dbReference type="InterPro" id="IPR000241">
    <property type="entry name" value="RlmKL-like_Mtase"/>
</dbReference>
<dbReference type="HOGENOM" id="CLU_052320_0_0_0"/>
<evidence type="ECO:0000313" key="3">
    <source>
        <dbReference type="Proteomes" id="UP000000379"/>
    </source>
</evidence>
<dbReference type="InterPro" id="IPR029063">
    <property type="entry name" value="SAM-dependent_MTases_sf"/>
</dbReference>
<reference evidence="3" key="1">
    <citation type="submission" date="2010-05" db="EMBL/GenBank/DDBJ databases">
        <title>The complete genome of Truepera radiovictris DSM 17093.</title>
        <authorList>
            <consortium name="US DOE Joint Genome Institute (JGI-PGF)"/>
            <person name="Lucas S."/>
            <person name="Copeland A."/>
            <person name="Lapidus A."/>
            <person name="Glavina del Rio T."/>
            <person name="Dalin E."/>
            <person name="Tice H."/>
            <person name="Bruce D."/>
            <person name="Goodwin L."/>
            <person name="Pitluck S."/>
            <person name="Kyrpides N."/>
            <person name="Mavromatis K."/>
            <person name="Ovchinnikova G."/>
            <person name="Munk A.C."/>
            <person name="Detter J.C."/>
            <person name="Han C."/>
            <person name="Tapia R."/>
            <person name="Land M."/>
            <person name="Hauser L."/>
            <person name="Markowitz V."/>
            <person name="Cheng J.-F."/>
            <person name="Hugenholtz P."/>
            <person name="Woyke T."/>
            <person name="Wu D."/>
            <person name="Tindall B."/>
            <person name="Pomrenke H.G."/>
            <person name="Brambilla E."/>
            <person name="Klenk H.-P."/>
            <person name="Eisen J.A."/>
        </authorList>
    </citation>
    <scope>NUCLEOTIDE SEQUENCE [LARGE SCALE GENOMIC DNA]</scope>
    <source>
        <strain evidence="3">DSM 17093 / CIP 108686 / LMG 22925 / RQ-24</strain>
    </source>
</reference>
<name>D7CRN7_TRURR</name>
<dbReference type="PROSITE" id="PS00092">
    <property type="entry name" value="N6_MTASE"/>
    <property type="match status" value="1"/>
</dbReference>
<sequence length="335" mass="35685">MLPGLEPFAAAELRALRGVREPRAAAGAVRFAFAGPWAALHALRTVVAVYAVVPFAVPRPKALLGHEHLTRLLAAIAAVRRGAPAGERFASFRLGAAGEGSSVLMRLAETLARETGLAFEPETGELLLRLRRAPHQEGWEALLRLTPRPLSARRWRVCNLPGGLNAGVAAAMLALAEVRASDRLLNAMCGSGTLAIEQALTLPPARLLACDTSAAALACTRDNARAAGVTLELLQADATALPLPDASVSVVVADPPWGDAVGTHGRNRALYPAFLLEAARVTAPGGRLVILTHELRLFDEVLAQPAVRARWDSVRSVQVFHGGHRPRLWLLRRLA</sequence>
<dbReference type="PANTHER" id="PTHR14911:SF13">
    <property type="entry name" value="TRNA (GUANINE(6)-N2)-METHYLTRANSFERASE THUMP3"/>
    <property type="match status" value="1"/>
</dbReference>
<dbReference type="PANTHER" id="PTHR14911">
    <property type="entry name" value="THUMP DOMAIN-CONTAINING"/>
    <property type="match status" value="1"/>
</dbReference>
<feature type="domain" description="Ribosomal RNA large subunit methyltransferase K/L-like methyltransferase" evidence="1">
    <location>
        <begin position="153"/>
        <end position="325"/>
    </location>
</feature>
<dbReference type="GO" id="GO:0003676">
    <property type="term" value="F:nucleic acid binding"/>
    <property type="evidence" value="ECO:0007669"/>
    <property type="project" value="InterPro"/>
</dbReference>
<gene>
    <name evidence="2" type="ordered locus">Trad_0388</name>
</gene>
<organism evidence="2 3">
    <name type="scientific">Truepera radiovictrix (strain DSM 17093 / CIP 108686 / LMG 22925 / RQ-24)</name>
    <dbReference type="NCBI Taxonomy" id="649638"/>
    <lineage>
        <taxon>Bacteria</taxon>
        <taxon>Thermotogati</taxon>
        <taxon>Deinococcota</taxon>
        <taxon>Deinococci</taxon>
        <taxon>Trueperales</taxon>
        <taxon>Trueperaceae</taxon>
        <taxon>Truepera</taxon>
    </lineage>
</organism>
<dbReference type="CDD" id="cd02440">
    <property type="entry name" value="AdoMet_MTases"/>
    <property type="match status" value="1"/>
</dbReference>
<keyword evidence="3" id="KW-1185">Reference proteome</keyword>
<keyword evidence="2" id="KW-0489">Methyltransferase</keyword>
<dbReference type="GO" id="GO:0030488">
    <property type="term" value="P:tRNA methylation"/>
    <property type="evidence" value="ECO:0007669"/>
    <property type="project" value="TreeGrafter"/>
</dbReference>